<dbReference type="Proteomes" id="UP000037507">
    <property type="component" value="Unassembled WGS sequence"/>
</dbReference>
<dbReference type="Pfam" id="PF11162">
    <property type="entry name" value="DUF2946"/>
    <property type="match status" value="1"/>
</dbReference>
<dbReference type="EMBL" id="LFYT02000018">
    <property type="protein sequence ID" value="PVE42162.1"/>
    <property type="molecule type" value="Genomic_DNA"/>
</dbReference>
<name>A0A2T7UC16_9BURK</name>
<protein>
    <recommendedName>
        <fullName evidence="3">DUF2946 domain-containing protein</fullName>
    </recommendedName>
</protein>
<dbReference type="OrthoDB" id="8906767at2"/>
<reference evidence="1" key="1">
    <citation type="submission" date="2017-04" db="EMBL/GenBank/DDBJ databases">
        <title>Unexpected and diverse lifestyles within the genus Limnohabitans.</title>
        <authorList>
            <person name="Kasalicky V."/>
            <person name="Mehrshad M."/>
            <person name="Andrei S.-A."/>
            <person name="Salcher M."/>
            <person name="Kratochvilova H."/>
            <person name="Simek K."/>
            <person name="Ghai R."/>
        </authorList>
    </citation>
    <scope>NUCLEOTIDE SEQUENCE [LARGE SCALE GENOMIC DNA]</scope>
    <source>
        <strain evidence="1">II-D5</strain>
    </source>
</reference>
<dbReference type="InterPro" id="IPR021333">
    <property type="entry name" value="DUF2946"/>
</dbReference>
<evidence type="ECO:0008006" key="3">
    <source>
        <dbReference type="Google" id="ProtNLM"/>
    </source>
</evidence>
<evidence type="ECO:0000313" key="1">
    <source>
        <dbReference type="EMBL" id="PVE42162.1"/>
    </source>
</evidence>
<dbReference type="STRING" id="1293045.H663_09900"/>
<gene>
    <name evidence="1" type="ORF">H663_013445</name>
</gene>
<proteinExistence type="predicted"/>
<dbReference type="RefSeq" id="WP_053172601.1">
    <property type="nucleotide sequence ID" value="NZ_LFYT02000018.1"/>
</dbReference>
<sequence length="120" mass="12844">MTRTSCPLRRLARLVLVWYVLFVGVSVLAATLQPKTLEVVCSSMGIMKVVVQGEGGDTQVRASMDCPLCAHATPALPPPMVADLAHLPDARSHIVQRLPEAVLIARTAPPLPSRGPPVFN</sequence>
<accession>A0A2T7UC16</accession>
<comment type="caution">
    <text evidence="1">The sequence shown here is derived from an EMBL/GenBank/DDBJ whole genome shotgun (WGS) entry which is preliminary data.</text>
</comment>
<keyword evidence="2" id="KW-1185">Reference proteome</keyword>
<evidence type="ECO:0000313" key="2">
    <source>
        <dbReference type="Proteomes" id="UP000037507"/>
    </source>
</evidence>
<organism evidence="1 2">
    <name type="scientific">Limnohabitans planktonicus II-D5</name>
    <dbReference type="NCBI Taxonomy" id="1293045"/>
    <lineage>
        <taxon>Bacteria</taxon>
        <taxon>Pseudomonadati</taxon>
        <taxon>Pseudomonadota</taxon>
        <taxon>Betaproteobacteria</taxon>
        <taxon>Burkholderiales</taxon>
        <taxon>Comamonadaceae</taxon>
        <taxon>Limnohabitans</taxon>
    </lineage>
</organism>
<dbReference type="AlphaFoldDB" id="A0A2T7UC16"/>